<feature type="transmembrane region" description="Helical" evidence="2">
    <location>
        <begin position="417"/>
        <end position="442"/>
    </location>
</feature>
<feature type="transmembrane region" description="Helical" evidence="2">
    <location>
        <begin position="364"/>
        <end position="384"/>
    </location>
</feature>
<dbReference type="Pfam" id="PF03125">
    <property type="entry name" value="Sre"/>
    <property type="match status" value="1"/>
</dbReference>
<sequence length="542" mass="61491">MLHTVALVQYIFTLVPISITVIYLCRIFYNKPLTTLWKESSPVAMLFVAIILMLGIDAVMGIEWILLLFNVISNDSESSALLGIPVLLRVGIQLLFAISNSAIYAQRIYILIYPLKPIRRANKVIFWLEMTITVIAAAFAVIPNIPSSWNFTPAPEGCYSPNCSNLLPGRRYSASTTLVLSTCTVLLGGSFQYLYYRYRTSKRSTKPETLKLHRFARYSFYIRLVFETIPYIIDTFFTNVVGVKIGTYIGPYGLVATCLDYCASTFVYYTLVIKKRAQVGNVNSLAVPFWVDVLLIIRHTLIYGNGIGIFVAFVERSIASYYAHNYELTRRKELPFVLLFFQHIFAAMLITLYGFHIISTIGPSLIMAGLNVITVLGILYLRFVNYARYKGDSRSSSSASTLSHRYQIVENIRSYRVLIPVTVIVMAGSIFGVLMYVSMYYVENRFFRSVMAEGFSMMISSGTMTVPLIAACGYRKVGTRLKKALKISSIKRMYWKRTGTTHALPSVEAPNLRIQNIRGQELVVETQHITTVYFSQLQQQWQ</sequence>
<feature type="transmembrane region" description="Helical" evidence="2">
    <location>
        <begin position="124"/>
        <end position="145"/>
    </location>
</feature>
<feature type="transmembrane region" description="Helical" evidence="2">
    <location>
        <begin position="46"/>
        <end position="69"/>
    </location>
</feature>
<evidence type="ECO:0000313" key="3">
    <source>
        <dbReference type="EMBL" id="KAK0401799.1"/>
    </source>
</evidence>
<keyword evidence="2" id="KW-1133">Transmembrane helix</keyword>
<feature type="transmembrane region" description="Helical" evidence="2">
    <location>
        <begin position="215"/>
        <end position="233"/>
    </location>
</feature>
<evidence type="ECO:0000256" key="2">
    <source>
        <dbReference type="SAM" id="Phobius"/>
    </source>
</evidence>
<feature type="transmembrane region" description="Helical" evidence="2">
    <location>
        <begin position="303"/>
        <end position="324"/>
    </location>
</feature>
<feature type="transmembrane region" description="Helical" evidence="2">
    <location>
        <begin position="174"/>
        <end position="195"/>
    </location>
</feature>
<feature type="transmembrane region" description="Helical" evidence="2">
    <location>
        <begin position="336"/>
        <end position="358"/>
    </location>
</feature>
<feature type="transmembrane region" description="Helical" evidence="2">
    <location>
        <begin position="279"/>
        <end position="297"/>
    </location>
</feature>
<dbReference type="GO" id="GO:0007606">
    <property type="term" value="P:sensory perception of chemical stimulus"/>
    <property type="evidence" value="ECO:0007669"/>
    <property type="project" value="InterPro"/>
</dbReference>
<dbReference type="EMBL" id="JAUCMV010000004">
    <property type="protein sequence ID" value="KAK0401799.1"/>
    <property type="molecule type" value="Genomic_DNA"/>
</dbReference>
<dbReference type="GO" id="GO:0016020">
    <property type="term" value="C:membrane"/>
    <property type="evidence" value="ECO:0007669"/>
    <property type="project" value="InterPro"/>
</dbReference>
<proteinExistence type="inferred from homology"/>
<protein>
    <submittedName>
        <fullName evidence="3">Uncharacterized protein</fullName>
    </submittedName>
</protein>
<dbReference type="InterPro" id="IPR052854">
    <property type="entry name" value="Serpentine_rcpt_epsilon"/>
</dbReference>
<accession>A0AA39HBS8</accession>
<keyword evidence="2" id="KW-0812">Transmembrane</keyword>
<dbReference type="PANTHER" id="PTHR47518">
    <property type="entry name" value="SERPENTINE RECEPTOR CLASS EPSILON-13-RELATED"/>
    <property type="match status" value="1"/>
</dbReference>
<keyword evidence="4" id="KW-1185">Reference proteome</keyword>
<comment type="similarity">
    <text evidence="1">Belongs to the nematode receptor-like protein sre family.</text>
</comment>
<evidence type="ECO:0000256" key="1">
    <source>
        <dbReference type="ARBA" id="ARBA00006803"/>
    </source>
</evidence>
<comment type="caution">
    <text evidence="3">The sequence shown here is derived from an EMBL/GenBank/DDBJ whole genome shotgun (WGS) entry which is preliminary data.</text>
</comment>
<evidence type="ECO:0000313" key="4">
    <source>
        <dbReference type="Proteomes" id="UP001175271"/>
    </source>
</evidence>
<feature type="transmembrane region" description="Helical" evidence="2">
    <location>
        <begin position="253"/>
        <end position="272"/>
    </location>
</feature>
<keyword evidence="2" id="KW-0472">Membrane</keyword>
<feature type="transmembrane region" description="Helical" evidence="2">
    <location>
        <begin position="81"/>
        <end position="103"/>
    </location>
</feature>
<dbReference type="Proteomes" id="UP001175271">
    <property type="component" value="Unassembled WGS sequence"/>
</dbReference>
<feature type="transmembrane region" description="Helical" evidence="2">
    <location>
        <begin position="454"/>
        <end position="474"/>
    </location>
</feature>
<feature type="transmembrane region" description="Helical" evidence="2">
    <location>
        <begin position="6"/>
        <end position="25"/>
    </location>
</feature>
<gene>
    <name evidence="3" type="ORF">QR680_015979</name>
</gene>
<dbReference type="InterPro" id="IPR004151">
    <property type="entry name" value="7TM_GPCR_serpentine_rcpt_Sre"/>
</dbReference>
<name>A0AA39HBS8_9BILA</name>
<reference evidence="3" key="1">
    <citation type="submission" date="2023-06" db="EMBL/GenBank/DDBJ databases">
        <title>Genomic analysis of the entomopathogenic nematode Steinernema hermaphroditum.</title>
        <authorList>
            <person name="Schwarz E.M."/>
            <person name="Heppert J.K."/>
            <person name="Baniya A."/>
            <person name="Schwartz H.T."/>
            <person name="Tan C.-H."/>
            <person name="Antoshechkin I."/>
            <person name="Sternberg P.W."/>
            <person name="Goodrich-Blair H."/>
            <person name="Dillman A.R."/>
        </authorList>
    </citation>
    <scope>NUCLEOTIDE SEQUENCE</scope>
    <source>
        <strain evidence="3">PS9179</strain>
        <tissue evidence="3">Whole animal</tissue>
    </source>
</reference>
<dbReference type="PANTHER" id="PTHR47518:SF9">
    <property type="entry name" value="SERPENTINE RECEPTOR, CLASS T"/>
    <property type="match status" value="1"/>
</dbReference>
<organism evidence="3 4">
    <name type="scientific">Steinernema hermaphroditum</name>
    <dbReference type="NCBI Taxonomy" id="289476"/>
    <lineage>
        <taxon>Eukaryota</taxon>
        <taxon>Metazoa</taxon>
        <taxon>Ecdysozoa</taxon>
        <taxon>Nematoda</taxon>
        <taxon>Chromadorea</taxon>
        <taxon>Rhabditida</taxon>
        <taxon>Tylenchina</taxon>
        <taxon>Panagrolaimomorpha</taxon>
        <taxon>Strongyloidoidea</taxon>
        <taxon>Steinernematidae</taxon>
        <taxon>Steinernema</taxon>
    </lineage>
</organism>
<dbReference type="AlphaFoldDB" id="A0AA39HBS8"/>